<sequence length="235" mass="25587">MGMVFDCLTKNGAASIASTRLAAFTKALQQACNACESPPMAIAKFVRIIREVSDGKAHCSRADLLSHVPSSAGYTFDEVEALLNVLDQILGNAEALAGLHDMVDDIEVTCAFKGVMQRLFDEVLEPGHGSSKGTVPRAKVDTFAAALQLGCDASDDEEERFAMQAYVTILRSFVEGLPTVSRQRWLDCIAPEQACTSEEIKRFVEILTVLVDNDEARLGLLETMNSLELRGRDEV</sequence>
<accession>A0A0M0JH31</accession>
<dbReference type="EMBL" id="JWZX01002963">
    <property type="protein sequence ID" value="KOO25528.1"/>
    <property type="molecule type" value="Genomic_DNA"/>
</dbReference>
<keyword evidence="2" id="KW-1185">Reference proteome</keyword>
<comment type="caution">
    <text evidence="1">The sequence shown here is derived from an EMBL/GenBank/DDBJ whole genome shotgun (WGS) entry which is preliminary data.</text>
</comment>
<name>A0A0M0JH31_9EUKA</name>
<organism evidence="1 2">
    <name type="scientific">Chrysochromulina tobinii</name>
    <dbReference type="NCBI Taxonomy" id="1460289"/>
    <lineage>
        <taxon>Eukaryota</taxon>
        <taxon>Haptista</taxon>
        <taxon>Haptophyta</taxon>
        <taxon>Prymnesiophyceae</taxon>
        <taxon>Prymnesiales</taxon>
        <taxon>Chrysochromulinaceae</taxon>
        <taxon>Chrysochromulina</taxon>
    </lineage>
</organism>
<reference evidence="2" key="1">
    <citation type="journal article" date="2015" name="PLoS Genet.">
        <title>Genome Sequence and Transcriptome Analyses of Chrysochromulina tobin: Metabolic Tools for Enhanced Algal Fitness in the Prominent Order Prymnesiales (Haptophyceae).</title>
        <authorList>
            <person name="Hovde B.T."/>
            <person name="Deodato C.R."/>
            <person name="Hunsperger H.M."/>
            <person name="Ryken S.A."/>
            <person name="Yost W."/>
            <person name="Jha R.K."/>
            <person name="Patterson J."/>
            <person name="Monnat R.J. Jr."/>
            <person name="Barlow S.B."/>
            <person name="Starkenburg S.R."/>
            <person name="Cattolico R.A."/>
        </authorList>
    </citation>
    <scope>NUCLEOTIDE SEQUENCE</scope>
    <source>
        <strain evidence="2">CCMP291</strain>
    </source>
</reference>
<dbReference type="Proteomes" id="UP000037460">
    <property type="component" value="Unassembled WGS sequence"/>
</dbReference>
<evidence type="ECO:0000313" key="2">
    <source>
        <dbReference type="Proteomes" id="UP000037460"/>
    </source>
</evidence>
<dbReference type="AlphaFoldDB" id="A0A0M0JH31"/>
<protein>
    <submittedName>
        <fullName evidence="1">Uncharacterized protein</fullName>
    </submittedName>
</protein>
<evidence type="ECO:0000313" key="1">
    <source>
        <dbReference type="EMBL" id="KOO25528.1"/>
    </source>
</evidence>
<proteinExistence type="predicted"/>
<gene>
    <name evidence="1" type="ORF">Ctob_011810</name>
</gene>